<evidence type="ECO:0000313" key="2">
    <source>
        <dbReference type="Proteomes" id="UP000194350"/>
    </source>
</evidence>
<dbReference type="RefSeq" id="WP_167376299.1">
    <property type="nucleotide sequence ID" value="NZ_CAWNGD010000069.1"/>
</dbReference>
<dbReference type="Proteomes" id="UP000194350">
    <property type="component" value="Unassembled WGS sequence"/>
</dbReference>
<proteinExistence type="predicted"/>
<dbReference type="EMBL" id="MUBJ01000026">
    <property type="protein sequence ID" value="OTA14616.1"/>
    <property type="molecule type" value="Genomic_DNA"/>
</dbReference>
<evidence type="ECO:0000313" key="1">
    <source>
        <dbReference type="EMBL" id="OTA14616.1"/>
    </source>
</evidence>
<name>A0A1Y2S7G7_9GAMM</name>
<keyword evidence="2" id="KW-1185">Reference proteome</keyword>
<reference evidence="1 2" key="1">
    <citation type="submission" date="2016-10" db="EMBL/GenBank/DDBJ databases">
        <title>Systematic genetic and metabolomic analysis of Xenorhabdus and Photorhabdus spp., highlights the requirements for a dual symbiotic and pathogenic life style.</title>
        <authorList>
            <person name="Tobias N.J."/>
            <person name="Wolff H."/>
            <person name="Djahanschiri B."/>
            <person name="Pidot S.J."/>
            <person name="Stinear T.P."/>
            <person name="Ebersberger I."/>
            <person name="Bode H.B."/>
        </authorList>
    </citation>
    <scope>NUCLEOTIDE SEQUENCE [LARGE SCALE GENOMIC DNA]</scope>
    <source>
        <strain evidence="1 2">DSM 22392</strain>
    </source>
</reference>
<protein>
    <submittedName>
        <fullName evidence="1">Uncharacterized protein</fullName>
    </submittedName>
</protein>
<dbReference type="AlphaFoldDB" id="A0A1Y2S7G7"/>
<accession>A0A1Y2S7G7</accession>
<sequence length="46" mass="5439">MEKRIEELEKKIEVLEKQLTEQQGAVSHYHAIHQIAIDEIRLTLAR</sequence>
<comment type="caution">
    <text evidence="1">The sequence shown here is derived from an EMBL/GenBank/DDBJ whole genome shotgun (WGS) entry which is preliminary data.</text>
</comment>
<organism evidence="1 2">
    <name type="scientific">Xenorhabdus vietnamensis</name>
    <dbReference type="NCBI Taxonomy" id="351656"/>
    <lineage>
        <taxon>Bacteria</taxon>
        <taxon>Pseudomonadati</taxon>
        <taxon>Pseudomonadota</taxon>
        <taxon>Gammaproteobacteria</taxon>
        <taxon>Enterobacterales</taxon>
        <taxon>Morganellaceae</taxon>
        <taxon>Xenorhabdus</taxon>
    </lineage>
</organism>
<gene>
    <name evidence="1" type="ORF">Xvie_03553</name>
</gene>